<dbReference type="STRING" id="260086.SAMN05216207_1012104"/>
<dbReference type="Proteomes" id="UP000199614">
    <property type="component" value="Unassembled WGS sequence"/>
</dbReference>
<proteinExistence type="predicted"/>
<evidence type="ECO:0000256" key="2">
    <source>
        <dbReference type="ARBA" id="ARBA00022741"/>
    </source>
</evidence>
<evidence type="ECO:0000256" key="3">
    <source>
        <dbReference type="ARBA" id="ARBA00022840"/>
    </source>
</evidence>
<gene>
    <name evidence="6" type="ORF">SAMN05216207_1012104</name>
</gene>
<dbReference type="Pfam" id="PF00005">
    <property type="entry name" value="ABC_tran"/>
    <property type="match status" value="1"/>
</dbReference>
<organism evidence="6 7">
    <name type="scientific">Pseudonocardia ammonioxydans</name>
    <dbReference type="NCBI Taxonomy" id="260086"/>
    <lineage>
        <taxon>Bacteria</taxon>
        <taxon>Bacillati</taxon>
        <taxon>Actinomycetota</taxon>
        <taxon>Actinomycetes</taxon>
        <taxon>Pseudonocardiales</taxon>
        <taxon>Pseudonocardiaceae</taxon>
        <taxon>Pseudonocardia</taxon>
    </lineage>
</organism>
<feature type="domain" description="ABC transporter" evidence="5">
    <location>
        <begin position="12"/>
        <end position="251"/>
    </location>
</feature>
<evidence type="ECO:0000259" key="5">
    <source>
        <dbReference type="PROSITE" id="PS50893"/>
    </source>
</evidence>
<reference evidence="6 7" key="1">
    <citation type="submission" date="2016-10" db="EMBL/GenBank/DDBJ databases">
        <authorList>
            <person name="de Groot N.N."/>
        </authorList>
    </citation>
    <scope>NUCLEOTIDE SEQUENCE [LARGE SCALE GENOMIC DNA]</scope>
    <source>
        <strain evidence="6 7">CGMCC 4.1877</strain>
    </source>
</reference>
<evidence type="ECO:0000256" key="4">
    <source>
        <dbReference type="ARBA" id="ARBA00022967"/>
    </source>
</evidence>
<dbReference type="PANTHER" id="PTHR42794">
    <property type="entry name" value="HEMIN IMPORT ATP-BINDING PROTEIN HMUV"/>
    <property type="match status" value="1"/>
</dbReference>
<keyword evidence="1" id="KW-0813">Transport</keyword>
<dbReference type="PANTHER" id="PTHR42794:SF1">
    <property type="entry name" value="HEMIN IMPORT ATP-BINDING PROTEIN HMUV"/>
    <property type="match status" value="1"/>
</dbReference>
<name>A0A1I4Y076_PSUAM</name>
<dbReference type="OrthoDB" id="9789994at2"/>
<sequence length="274" mass="29602">MTEPGSPVEEVLDVREVDITRAGSVLLSAVSLRIRAGEHWALLGPNGAGKSTLLSLAGARVHPSRGEVHVLGHRLGRVDMRSLRTRLGHVDPRHQVQRPLPLRDVILSGLDNTPEPDPRRVLSDDQLSRVETLAASVDLGHRLDRTWTQSSQGERTRALIARALVPQPQLLLLDEPATGLDLAGREQLLSGLARVASTTPGLASITVTHHLEDLPPHTSHALLLKQGRVLCAGPVDDVLDSESVSDCFDLPVSLSRVDGRWLARSRSADAALAR</sequence>
<evidence type="ECO:0000313" key="6">
    <source>
        <dbReference type="EMBL" id="SFN31538.1"/>
    </source>
</evidence>
<dbReference type="GO" id="GO:0005524">
    <property type="term" value="F:ATP binding"/>
    <property type="evidence" value="ECO:0007669"/>
    <property type="project" value="UniProtKB-KW"/>
</dbReference>
<keyword evidence="2" id="KW-0547">Nucleotide-binding</keyword>
<dbReference type="AlphaFoldDB" id="A0A1I4Y076"/>
<dbReference type="RefSeq" id="WP_093342627.1">
    <property type="nucleotide sequence ID" value="NZ_FOUY01000012.1"/>
</dbReference>
<dbReference type="PROSITE" id="PS50893">
    <property type="entry name" value="ABC_TRANSPORTER_2"/>
    <property type="match status" value="1"/>
</dbReference>
<evidence type="ECO:0000313" key="7">
    <source>
        <dbReference type="Proteomes" id="UP000199614"/>
    </source>
</evidence>
<keyword evidence="3 6" id="KW-0067">ATP-binding</keyword>
<dbReference type="GO" id="GO:0016887">
    <property type="term" value="F:ATP hydrolysis activity"/>
    <property type="evidence" value="ECO:0007669"/>
    <property type="project" value="InterPro"/>
</dbReference>
<protein>
    <submittedName>
        <fullName evidence="6">Iron complex transport system ATP-binding protein</fullName>
    </submittedName>
</protein>
<dbReference type="Gene3D" id="3.40.50.300">
    <property type="entry name" value="P-loop containing nucleotide triphosphate hydrolases"/>
    <property type="match status" value="1"/>
</dbReference>
<dbReference type="InterPro" id="IPR003439">
    <property type="entry name" value="ABC_transporter-like_ATP-bd"/>
</dbReference>
<keyword evidence="7" id="KW-1185">Reference proteome</keyword>
<dbReference type="EMBL" id="FOUY01000012">
    <property type="protein sequence ID" value="SFN31538.1"/>
    <property type="molecule type" value="Genomic_DNA"/>
</dbReference>
<evidence type="ECO:0000256" key="1">
    <source>
        <dbReference type="ARBA" id="ARBA00022448"/>
    </source>
</evidence>
<dbReference type="InterPro" id="IPR003593">
    <property type="entry name" value="AAA+_ATPase"/>
</dbReference>
<dbReference type="InterPro" id="IPR027417">
    <property type="entry name" value="P-loop_NTPase"/>
</dbReference>
<dbReference type="SUPFAM" id="SSF52540">
    <property type="entry name" value="P-loop containing nucleoside triphosphate hydrolases"/>
    <property type="match status" value="1"/>
</dbReference>
<accession>A0A1I4Y076</accession>
<keyword evidence="4" id="KW-1278">Translocase</keyword>
<dbReference type="SMART" id="SM00382">
    <property type="entry name" value="AAA"/>
    <property type="match status" value="1"/>
</dbReference>